<sequence>MSTELNNSSQSNSGVGRLFNNVANSYIHSDSINAASRTTTSVDNDNRQSSTWVDTLTQLDHVFSGSLLRLCYNIIDIILVFLGLYYGTKTCNMSNAFVIISICILIFDGITLFITFLCFIRNSSLYRMTLSEATNSNQYRQGSTLRSIFHFLKFISVCVGTIYVFTSKIPINNNCELIRFYLGIVCFSTWILIFISPPKPSLPVRRSLIMECLILALLIIVNIIYLCIVTFVTIKTKKSECIYTRIEDLYFHAPLKSFAYVGLILAGSSICTNISGAIINQLFYRRTNLRRFFIYLSAIHYVISYTITVAIVYYYSVGAILLFQPRSGGSCSRVAPNLYTTLWIWQIIRILFPLIIWPLTLIVCCLGVTLGACLTYCLPASITVPLFTMLSDRLINITSAPNENPPASPGTIDALPMVIFGQTSDEFNQAECTICRTDYKANEKVKKLPCGHIFHDSCVAQWLSITGICPVCRHRIPSAHL</sequence>
<feature type="transmembrane region" description="Helical" evidence="5">
    <location>
        <begin position="178"/>
        <end position="196"/>
    </location>
</feature>
<dbReference type="PROSITE" id="PS50089">
    <property type="entry name" value="ZF_RING_2"/>
    <property type="match status" value="1"/>
</dbReference>
<feature type="domain" description="RING-type" evidence="6">
    <location>
        <begin position="432"/>
        <end position="473"/>
    </location>
</feature>
<dbReference type="Gene3D" id="3.30.40.10">
    <property type="entry name" value="Zinc/RING finger domain, C3HC4 (zinc finger)"/>
    <property type="match status" value="1"/>
</dbReference>
<dbReference type="GO" id="GO:0005634">
    <property type="term" value="C:nucleus"/>
    <property type="evidence" value="ECO:0007669"/>
    <property type="project" value="TreeGrafter"/>
</dbReference>
<dbReference type="GO" id="GO:0061630">
    <property type="term" value="F:ubiquitin protein ligase activity"/>
    <property type="evidence" value="ECO:0007669"/>
    <property type="project" value="TreeGrafter"/>
</dbReference>
<dbReference type="PANTHER" id="PTHR45931:SF16">
    <property type="entry name" value="RING_U-BOX SUPERFAMILY PROTEIN"/>
    <property type="match status" value="1"/>
</dbReference>
<feature type="transmembrane region" description="Helical" evidence="5">
    <location>
        <begin position="98"/>
        <end position="120"/>
    </location>
</feature>
<dbReference type="InterPro" id="IPR001841">
    <property type="entry name" value="Znf_RING"/>
</dbReference>
<protein>
    <recommendedName>
        <fullName evidence="6">RING-type domain-containing protein</fullName>
    </recommendedName>
</protein>
<feature type="transmembrane region" description="Helical" evidence="5">
    <location>
        <begin position="292"/>
        <end position="315"/>
    </location>
</feature>
<evidence type="ECO:0000256" key="2">
    <source>
        <dbReference type="ARBA" id="ARBA00022771"/>
    </source>
</evidence>
<organism evidence="7 8">
    <name type="scientific">Rotaria sordida</name>
    <dbReference type="NCBI Taxonomy" id="392033"/>
    <lineage>
        <taxon>Eukaryota</taxon>
        <taxon>Metazoa</taxon>
        <taxon>Spiralia</taxon>
        <taxon>Gnathifera</taxon>
        <taxon>Rotifera</taxon>
        <taxon>Eurotatoria</taxon>
        <taxon>Bdelloidea</taxon>
        <taxon>Philodinida</taxon>
        <taxon>Philodinidae</taxon>
        <taxon>Rotaria</taxon>
    </lineage>
</organism>
<feature type="transmembrane region" description="Helical" evidence="5">
    <location>
        <begin position="355"/>
        <end position="378"/>
    </location>
</feature>
<feature type="transmembrane region" description="Helical" evidence="5">
    <location>
        <begin position="208"/>
        <end position="234"/>
    </location>
</feature>
<reference evidence="7" key="1">
    <citation type="submission" date="2021-02" db="EMBL/GenBank/DDBJ databases">
        <authorList>
            <person name="Nowell W R."/>
        </authorList>
    </citation>
    <scope>NUCLEOTIDE SEQUENCE</scope>
</reference>
<proteinExistence type="predicted"/>
<keyword evidence="3" id="KW-0862">Zinc</keyword>
<dbReference type="Proteomes" id="UP000663864">
    <property type="component" value="Unassembled WGS sequence"/>
</dbReference>
<evidence type="ECO:0000313" key="8">
    <source>
        <dbReference type="Proteomes" id="UP000663864"/>
    </source>
</evidence>
<evidence type="ECO:0000256" key="3">
    <source>
        <dbReference type="ARBA" id="ARBA00022833"/>
    </source>
</evidence>
<dbReference type="SMART" id="SM00184">
    <property type="entry name" value="RING"/>
    <property type="match status" value="1"/>
</dbReference>
<keyword evidence="5" id="KW-0472">Membrane</keyword>
<keyword evidence="5" id="KW-1133">Transmembrane helix</keyword>
<dbReference type="PANTHER" id="PTHR45931">
    <property type="entry name" value="SI:CH211-59O9.10"/>
    <property type="match status" value="1"/>
</dbReference>
<evidence type="ECO:0000256" key="4">
    <source>
        <dbReference type="PROSITE-ProRule" id="PRU00175"/>
    </source>
</evidence>
<keyword evidence="5" id="KW-0812">Transmembrane</keyword>
<name>A0A813WN74_9BILA</name>
<dbReference type="EMBL" id="CAJNOT010000130">
    <property type="protein sequence ID" value="CAF0854755.1"/>
    <property type="molecule type" value="Genomic_DNA"/>
</dbReference>
<keyword evidence="2 4" id="KW-0863">Zinc-finger</keyword>
<feature type="transmembrane region" description="Helical" evidence="5">
    <location>
        <begin position="67"/>
        <end position="86"/>
    </location>
</feature>
<gene>
    <name evidence="7" type="ORF">ZHD862_LOCUS5059</name>
</gene>
<accession>A0A813WN74</accession>
<dbReference type="GO" id="GO:0006511">
    <property type="term" value="P:ubiquitin-dependent protein catabolic process"/>
    <property type="evidence" value="ECO:0007669"/>
    <property type="project" value="TreeGrafter"/>
</dbReference>
<evidence type="ECO:0000256" key="1">
    <source>
        <dbReference type="ARBA" id="ARBA00022723"/>
    </source>
</evidence>
<evidence type="ECO:0000256" key="5">
    <source>
        <dbReference type="SAM" id="Phobius"/>
    </source>
</evidence>
<feature type="transmembrane region" description="Helical" evidence="5">
    <location>
        <begin position="148"/>
        <end position="166"/>
    </location>
</feature>
<evidence type="ECO:0000313" key="7">
    <source>
        <dbReference type="EMBL" id="CAF0854755.1"/>
    </source>
</evidence>
<dbReference type="GO" id="GO:0008270">
    <property type="term" value="F:zinc ion binding"/>
    <property type="evidence" value="ECO:0007669"/>
    <property type="project" value="UniProtKB-KW"/>
</dbReference>
<keyword evidence="1" id="KW-0479">Metal-binding</keyword>
<dbReference type="SUPFAM" id="SSF57850">
    <property type="entry name" value="RING/U-box"/>
    <property type="match status" value="1"/>
</dbReference>
<dbReference type="InterPro" id="IPR051834">
    <property type="entry name" value="RING_finger_E3_ligase"/>
</dbReference>
<dbReference type="Pfam" id="PF13639">
    <property type="entry name" value="zf-RING_2"/>
    <property type="match status" value="1"/>
</dbReference>
<comment type="caution">
    <text evidence="7">The sequence shown here is derived from an EMBL/GenBank/DDBJ whole genome shotgun (WGS) entry which is preliminary data.</text>
</comment>
<dbReference type="InterPro" id="IPR013083">
    <property type="entry name" value="Znf_RING/FYVE/PHD"/>
</dbReference>
<evidence type="ECO:0000259" key="6">
    <source>
        <dbReference type="PROSITE" id="PS50089"/>
    </source>
</evidence>
<dbReference type="AlphaFoldDB" id="A0A813WN74"/>
<feature type="transmembrane region" description="Helical" evidence="5">
    <location>
        <begin position="258"/>
        <end position="280"/>
    </location>
</feature>